<name>A0A4S4LW86_9AGAM</name>
<dbReference type="Proteomes" id="UP000310158">
    <property type="component" value="Unassembled WGS sequence"/>
</dbReference>
<accession>A0A4S4LW86</accession>
<organism evidence="2 3">
    <name type="scientific">Bondarzewia mesenterica</name>
    <dbReference type="NCBI Taxonomy" id="1095465"/>
    <lineage>
        <taxon>Eukaryota</taxon>
        <taxon>Fungi</taxon>
        <taxon>Dikarya</taxon>
        <taxon>Basidiomycota</taxon>
        <taxon>Agaricomycotina</taxon>
        <taxon>Agaricomycetes</taxon>
        <taxon>Russulales</taxon>
        <taxon>Bondarzewiaceae</taxon>
        <taxon>Bondarzewia</taxon>
    </lineage>
</organism>
<dbReference type="AlphaFoldDB" id="A0A4S4LW86"/>
<keyword evidence="3" id="KW-1185">Reference proteome</keyword>
<feature type="compositionally biased region" description="Polar residues" evidence="1">
    <location>
        <begin position="1"/>
        <end position="12"/>
    </location>
</feature>
<proteinExistence type="predicted"/>
<evidence type="ECO:0000313" key="2">
    <source>
        <dbReference type="EMBL" id="THH16836.1"/>
    </source>
</evidence>
<feature type="region of interest" description="Disordered" evidence="1">
    <location>
        <begin position="1"/>
        <end position="20"/>
    </location>
</feature>
<gene>
    <name evidence="2" type="ORF">EW146_g3867</name>
</gene>
<evidence type="ECO:0000256" key="1">
    <source>
        <dbReference type="SAM" id="MobiDB-lite"/>
    </source>
</evidence>
<dbReference type="EMBL" id="SGPL01000140">
    <property type="protein sequence ID" value="THH16836.1"/>
    <property type="molecule type" value="Genomic_DNA"/>
</dbReference>
<comment type="caution">
    <text evidence="2">The sequence shown here is derived from an EMBL/GenBank/DDBJ whole genome shotgun (WGS) entry which is preliminary data.</text>
</comment>
<protein>
    <submittedName>
        <fullName evidence="2">Uncharacterized protein</fullName>
    </submittedName>
</protein>
<sequence length="280" mass="31943">MSSLTGAQQSSMRAYDRHSDIDPYKDPYNASSGLIQRSLSSVFHQSSIIIMPMRAHSRLDRKVSDDLHRIRGSKNVVLQYDIIDDCLESWFWPINMVGERVTPTDLEQHRHSHCMYGSCYLCPRYPNREAWKEAAIYITRCGQYAGEWIAACASGRCDYIVPMERIYPRLGVPVKRYAVRDEGDLVPSPVVLTDKALQRERLQPFSASTIPTFYPPARASPTAISQLLQLNSTFEPGLTMQEFRGLFARCGYCDLFMTRRAIDCHDCAIREVIDLTVDSD</sequence>
<dbReference type="OrthoDB" id="2611509at2759"/>
<evidence type="ECO:0000313" key="3">
    <source>
        <dbReference type="Proteomes" id="UP000310158"/>
    </source>
</evidence>
<reference evidence="2 3" key="1">
    <citation type="submission" date="2019-02" db="EMBL/GenBank/DDBJ databases">
        <title>Genome sequencing of the rare red list fungi Bondarzewia mesenterica.</title>
        <authorList>
            <person name="Buettner E."/>
            <person name="Kellner H."/>
        </authorList>
    </citation>
    <scope>NUCLEOTIDE SEQUENCE [LARGE SCALE GENOMIC DNA]</scope>
    <source>
        <strain evidence="2 3">DSM 108281</strain>
    </source>
</reference>